<dbReference type="EMBL" id="OX459120">
    <property type="protein sequence ID" value="CAI9099829.1"/>
    <property type="molecule type" value="Genomic_DNA"/>
</dbReference>
<reference evidence="1" key="1">
    <citation type="submission" date="2023-03" db="EMBL/GenBank/DDBJ databases">
        <authorList>
            <person name="Julca I."/>
        </authorList>
    </citation>
    <scope>NUCLEOTIDE SEQUENCE</scope>
</reference>
<keyword evidence="2" id="KW-1185">Reference proteome</keyword>
<name>A0AAV1CVV6_OLDCO</name>
<evidence type="ECO:0000313" key="2">
    <source>
        <dbReference type="Proteomes" id="UP001161247"/>
    </source>
</evidence>
<dbReference type="InterPro" id="IPR036561">
    <property type="entry name" value="MAM33_sf"/>
</dbReference>
<evidence type="ECO:0000313" key="1">
    <source>
        <dbReference type="EMBL" id="CAI9099829.1"/>
    </source>
</evidence>
<dbReference type="Gene3D" id="3.10.280.10">
    <property type="entry name" value="Mitochondrial glycoprotein"/>
    <property type="match status" value="1"/>
</dbReference>
<dbReference type="Pfam" id="PF02330">
    <property type="entry name" value="MAM33"/>
    <property type="match status" value="1"/>
</dbReference>
<dbReference type="GO" id="GO:0005759">
    <property type="term" value="C:mitochondrial matrix"/>
    <property type="evidence" value="ECO:0007669"/>
    <property type="project" value="InterPro"/>
</dbReference>
<gene>
    <name evidence="1" type="ORF">OLC1_LOCUS9770</name>
</gene>
<dbReference type="PANTHER" id="PTHR10826">
    <property type="entry name" value="COMPLEMENT COMPONENT 1"/>
    <property type="match status" value="1"/>
</dbReference>
<dbReference type="AlphaFoldDB" id="A0AAV1CVV6"/>
<dbReference type="SUPFAM" id="SSF54529">
    <property type="entry name" value="Mitochondrial glycoprotein MAM33-like"/>
    <property type="match status" value="1"/>
</dbReference>
<dbReference type="Proteomes" id="UP001161247">
    <property type="component" value="Chromosome 3"/>
</dbReference>
<dbReference type="InterPro" id="IPR003428">
    <property type="entry name" value="MAM33"/>
</dbReference>
<sequence>MMRVSNFLRKTSNSIRGLRFLSHQGVKAIEDHDLLDILRSEINYELTSEPSKTDGNGSLGDFVIEWDSPESKDVLLRRKSTSGEEVAVSALFGGPKVEADEANKADQESPVAADVQMKVCIRKPGLSSILQFDCEVYSRGMKLSRFDIESAYCIPSASSLGSSLFRGPLFSELDPRLQVELKKYLAAKGIDESLLHFLLFHLRQKEQDQYVNWLGKLESALA</sequence>
<proteinExistence type="predicted"/>
<accession>A0AAV1CVV6</accession>
<dbReference type="PANTHER" id="PTHR10826:SF1">
    <property type="entry name" value="COMPLEMENT COMPONENT 1 Q SUBCOMPONENT-BINDING PROTEIN, MITOCHONDRIAL"/>
    <property type="match status" value="1"/>
</dbReference>
<organism evidence="1 2">
    <name type="scientific">Oldenlandia corymbosa var. corymbosa</name>
    <dbReference type="NCBI Taxonomy" id="529605"/>
    <lineage>
        <taxon>Eukaryota</taxon>
        <taxon>Viridiplantae</taxon>
        <taxon>Streptophyta</taxon>
        <taxon>Embryophyta</taxon>
        <taxon>Tracheophyta</taxon>
        <taxon>Spermatophyta</taxon>
        <taxon>Magnoliopsida</taxon>
        <taxon>eudicotyledons</taxon>
        <taxon>Gunneridae</taxon>
        <taxon>Pentapetalae</taxon>
        <taxon>asterids</taxon>
        <taxon>lamiids</taxon>
        <taxon>Gentianales</taxon>
        <taxon>Rubiaceae</taxon>
        <taxon>Rubioideae</taxon>
        <taxon>Spermacoceae</taxon>
        <taxon>Hedyotis-Oldenlandia complex</taxon>
        <taxon>Oldenlandia</taxon>
    </lineage>
</organism>
<protein>
    <submittedName>
        <fullName evidence="1">OLC1v1036712C1</fullName>
    </submittedName>
</protein>